<proteinExistence type="predicted"/>
<dbReference type="EMBL" id="JADBEM010000001">
    <property type="protein sequence ID" value="MBE1603668.1"/>
    <property type="molecule type" value="Genomic_DNA"/>
</dbReference>
<accession>A0A927MR28</accession>
<protein>
    <recommendedName>
        <fullName evidence="3">Superoxide dismutase</fullName>
    </recommendedName>
</protein>
<evidence type="ECO:0000313" key="1">
    <source>
        <dbReference type="EMBL" id="MBE1603668.1"/>
    </source>
</evidence>
<dbReference type="Proteomes" id="UP000638648">
    <property type="component" value="Unassembled WGS sequence"/>
</dbReference>
<sequence>MTATPGPTDRPPENGPDLAELVDAAQRVAGVLAARHRHDPEGVATLMGTFPNDRALAGGSLLLAEIALGLYRRETGQSMDDCVRELTTQLENALPRRP</sequence>
<name>A0A927MR28_9ACTN</name>
<dbReference type="RefSeq" id="WP_192748425.1">
    <property type="nucleotide sequence ID" value="NZ_BAABJL010000182.1"/>
</dbReference>
<keyword evidence="2" id="KW-1185">Reference proteome</keyword>
<dbReference type="AlphaFoldDB" id="A0A927MR28"/>
<organism evidence="1 2">
    <name type="scientific">Actinopolymorpha pittospori</name>
    <dbReference type="NCBI Taxonomy" id="648752"/>
    <lineage>
        <taxon>Bacteria</taxon>
        <taxon>Bacillati</taxon>
        <taxon>Actinomycetota</taxon>
        <taxon>Actinomycetes</taxon>
        <taxon>Propionibacteriales</taxon>
        <taxon>Actinopolymorphaceae</taxon>
        <taxon>Actinopolymorpha</taxon>
    </lineage>
</organism>
<comment type="caution">
    <text evidence="1">The sequence shown here is derived from an EMBL/GenBank/DDBJ whole genome shotgun (WGS) entry which is preliminary data.</text>
</comment>
<evidence type="ECO:0000313" key="2">
    <source>
        <dbReference type="Proteomes" id="UP000638648"/>
    </source>
</evidence>
<gene>
    <name evidence="1" type="ORF">HEB94_000516</name>
</gene>
<reference evidence="1" key="1">
    <citation type="submission" date="2020-10" db="EMBL/GenBank/DDBJ databases">
        <title>Sequencing the genomes of 1000 actinobacteria strains.</title>
        <authorList>
            <person name="Klenk H.-P."/>
        </authorList>
    </citation>
    <scope>NUCLEOTIDE SEQUENCE</scope>
    <source>
        <strain evidence="1">DSM 45354</strain>
    </source>
</reference>
<evidence type="ECO:0008006" key="3">
    <source>
        <dbReference type="Google" id="ProtNLM"/>
    </source>
</evidence>